<organism evidence="1 2">
    <name type="scientific">Pseudoalteromonas peptidolytica F12-50-A1</name>
    <dbReference type="NCBI Taxonomy" id="1315280"/>
    <lineage>
        <taxon>Bacteria</taxon>
        <taxon>Pseudomonadati</taxon>
        <taxon>Pseudomonadota</taxon>
        <taxon>Gammaproteobacteria</taxon>
        <taxon>Alteromonadales</taxon>
        <taxon>Pseudoalteromonadaceae</taxon>
        <taxon>Pseudoalteromonas</taxon>
    </lineage>
</organism>
<evidence type="ECO:0000313" key="1">
    <source>
        <dbReference type="EMBL" id="MBE0346798.1"/>
    </source>
</evidence>
<dbReference type="AlphaFoldDB" id="A0A8I0MWS6"/>
<accession>A0A8I0MWS6</accession>
<name>A0A8I0MWS6_9GAMM</name>
<evidence type="ECO:0000313" key="2">
    <source>
        <dbReference type="Proteomes" id="UP000660708"/>
    </source>
</evidence>
<protein>
    <submittedName>
        <fullName evidence="1">Uncharacterized protein</fullName>
    </submittedName>
</protein>
<dbReference type="EMBL" id="AQHF01000024">
    <property type="protein sequence ID" value="MBE0346798.1"/>
    <property type="molecule type" value="Genomic_DNA"/>
</dbReference>
<sequence>MPVLLNMNLLSGSANCSVILFSNKVKMGLIDWRFEQKGGLLKPL</sequence>
<dbReference type="Proteomes" id="UP000660708">
    <property type="component" value="Unassembled WGS sequence"/>
</dbReference>
<comment type="caution">
    <text evidence="1">The sequence shown here is derived from an EMBL/GenBank/DDBJ whole genome shotgun (WGS) entry which is preliminary data.</text>
</comment>
<reference evidence="1 2" key="1">
    <citation type="submission" date="2015-06" db="EMBL/GenBank/DDBJ databases">
        <title>Genome sequence of Pseudoalteromonas peptidolytica.</title>
        <authorList>
            <person name="Xie B.-B."/>
            <person name="Rong J.-C."/>
            <person name="Qin Q.-L."/>
            <person name="Zhang Y.-Z."/>
        </authorList>
    </citation>
    <scope>NUCLEOTIDE SEQUENCE [LARGE SCALE GENOMIC DNA]</scope>
    <source>
        <strain evidence="1 2">F12-50-A1</strain>
    </source>
</reference>
<proteinExistence type="predicted"/>
<gene>
    <name evidence="1" type="ORF">PPEP_a2919</name>
</gene>
<keyword evidence="2" id="KW-1185">Reference proteome</keyword>